<proteinExistence type="predicted"/>
<gene>
    <name evidence="1" type="ORF">B0H16DRAFT_1716679</name>
</gene>
<dbReference type="EMBL" id="JARKIB010000021">
    <property type="protein sequence ID" value="KAJ7767764.1"/>
    <property type="molecule type" value="Genomic_DNA"/>
</dbReference>
<comment type="caution">
    <text evidence="1">The sequence shown here is derived from an EMBL/GenBank/DDBJ whole genome shotgun (WGS) entry which is preliminary data.</text>
</comment>
<protein>
    <submittedName>
        <fullName evidence="1">Uncharacterized protein</fullName>
    </submittedName>
</protein>
<evidence type="ECO:0000313" key="1">
    <source>
        <dbReference type="EMBL" id="KAJ7767764.1"/>
    </source>
</evidence>
<keyword evidence="2" id="KW-1185">Reference proteome</keyword>
<evidence type="ECO:0000313" key="2">
    <source>
        <dbReference type="Proteomes" id="UP001215598"/>
    </source>
</evidence>
<dbReference type="Proteomes" id="UP001215598">
    <property type="component" value="Unassembled WGS sequence"/>
</dbReference>
<reference evidence="1" key="1">
    <citation type="submission" date="2023-03" db="EMBL/GenBank/DDBJ databases">
        <title>Massive genome expansion in bonnet fungi (Mycena s.s.) driven by repeated elements and novel gene families across ecological guilds.</title>
        <authorList>
            <consortium name="Lawrence Berkeley National Laboratory"/>
            <person name="Harder C.B."/>
            <person name="Miyauchi S."/>
            <person name="Viragh M."/>
            <person name="Kuo A."/>
            <person name="Thoen E."/>
            <person name="Andreopoulos B."/>
            <person name="Lu D."/>
            <person name="Skrede I."/>
            <person name="Drula E."/>
            <person name="Henrissat B."/>
            <person name="Morin E."/>
            <person name="Kohler A."/>
            <person name="Barry K."/>
            <person name="LaButti K."/>
            <person name="Morin E."/>
            <person name="Salamov A."/>
            <person name="Lipzen A."/>
            <person name="Mereny Z."/>
            <person name="Hegedus B."/>
            <person name="Baldrian P."/>
            <person name="Stursova M."/>
            <person name="Weitz H."/>
            <person name="Taylor A."/>
            <person name="Grigoriev I.V."/>
            <person name="Nagy L.G."/>
            <person name="Martin F."/>
            <person name="Kauserud H."/>
        </authorList>
    </citation>
    <scope>NUCLEOTIDE SEQUENCE</scope>
    <source>
        <strain evidence="1">CBHHK182m</strain>
    </source>
</reference>
<organism evidence="1 2">
    <name type="scientific">Mycena metata</name>
    <dbReference type="NCBI Taxonomy" id="1033252"/>
    <lineage>
        <taxon>Eukaryota</taxon>
        <taxon>Fungi</taxon>
        <taxon>Dikarya</taxon>
        <taxon>Basidiomycota</taxon>
        <taxon>Agaricomycotina</taxon>
        <taxon>Agaricomycetes</taxon>
        <taxon>Agaricomycetidae</taxon>
        <taxon>Agaricales</taxon>
        <taxon>Marasmiineae</taxon>
        <taxon>Mycenaceae</taxon>
        <taxon>Mycena</taxon>
    </lineage>
</organism>
<dbReference type="AlphaFoldDB" id="A0AAD7NMN4"/>
<sequence>MRSSAHRVPAPSESATGIDAGRGVTPLSVLCLAGMAPVPAATVQQQQAAGGGASGVSTGTSTAAGSAGNTMGAAMDVDGDADENMGPCTRAAAKKSTAASKNSVNRTSCININFLTLLRRNLISIGNNRLSCWYEAFTGTFLKLIPVLG</sequence>
<name>A0AAD7NMN4_9AGAR</name>
<accession>A0AAD7NMN4</accession>